<organism evidence="17 18">
    <name type="scientific">Silurus meridionalis</name>
    <name type="common">Southern catfish</name>
    <name type="synonym">Silurus soldatovi meridionalis</name>
    <dbReference type="NCBI Taxonomy" id="175797"/>
    <lineage>
        <taxon>Eukaryota</taxon>
        <taxon>Metazoa</taxon>
        <taxon>Chordata</taxon>
        <taxon>Craniata</taxon>
        <taxon>Vertebrata</taxon>
        <taxon>Euteleostomi</taxon>
        <taxon>Actinopterygii</taxon>
        <taxon>Neopterygii</taxon>
        <taxon>Teleostei</taxon>
        <taxon>Ostariophysi</taxon>
        <taxon>Siluriformes</taxon>
        <taxon>Siluridae</taxon>
        <taxon>Silurus</taxon>
    </lineage>
</organism>
<dbReference type="FunFam" id="3.30.200.20:FF:000006">
    <property type="entry name" value="TRAF2 and NCK-interacting protein kinase isoform 4"/>
    <property type="match status" value="1"/>
</dbReference>
<dbReference type="InterPro" id="IPR000719">
    <property type="entry name" value="Prot_kinase_dom"/>
</dbReference>
<evidence type="ECO:0000256" key="12">
    <source>
        <dbReference type="SAM" id="MobiDB-lite"/>
    </source>
</evidence>
<feature type="compositionally biased region" description="Basic and acidic residues" evidence="12">
    <location>
        <begin position="641"/>
        <end position="654"/>
    </location>
</feature>
<dbReference type="SUPFAM" id="SSF48726">
    <property type="entry name" value="Immunoglobulin"/>
    <property type="match status" value="2"/>
</dbReference>
<comment type="catalytic activity">
    <reaction evidence="10">
        <text>L-seryl-[protein] + ATP = O-phospho-L-seryl-[protein] + ADP + H(+)</text>
        <dbReference type="Rhea" id="RHEA:17989"/>
        <dbReference type="Rhea" id="RHEA-COMP:9863"/>
        <dbReference type="Rhea" id="RHEA-COMP:11604"/>
        <dbReference type="ChEBI" id="CHEBI:15378"/>
        <dbReference type="ChEBI" id="CHEBI:29999"/>
        <dbReference type="ChEBI" id="CHEBI:30616"/>
        <dbReference type="ChEBI" id="CHEBI:83421"/>
        <dbReference type="ChEBI" id="CHEBI:456216"/>
        <dbReference type="EC" id="2.7.11.1"/>
    </reaction>
</comment>
<evidence type="ECO:0000256" key="13">
    <source>
        <dbReference type="SAM" id="Phobius"/>
    </source>
</evidence>
<dbReference type="GO" id="GO:0005524">
    <property type="term" value="F:ATP binding"/>
    <property type="evidence" value="ECO:0007669"/>
    <property type="project" value="UniProtKB-UniRule"/>
</dbReference>
<feature type="compositionally biased region" description="Polar residues" evidence="12">
    <location>
        <begin position="721"/>
        <end position="731"/>
    </location>
</feature>
<evidence type="ECO:0000313" key="17">
    <source>
        <dbReference type="EMBL" id="KAF7709819.1"/>
    </source>
</evidence>
<feature type="domain" description="CNH" evidence="15">
    <location>
        <begin position="922"/>
        <end position="1209"/>
    </location>
</feature>
<gene>
    <name evidence="17" type="ORF">HF521_016669</name>
</gene>
<dbReference type="PROSITE" id="PS00108">
    <property type="entry name" value="PROTEIN_KINASE_ST"/>
    <property type="match status" value="1"/>
</dbReference>
<evidence type="ECO:0000259" key="15">
    <source>
        <dbReference type="PROSITE" id="PS50219"/>
    </source>
</evidence>
<dbReference type="InterPro" id="IPR007110">
    <property type="entry name" value="Ig-like_dom"/>
</dbReference>
<dbReference type="PROSITE" id="PS50011">
    <property type="entry name" value="PROTEIN_KINASE_DOM"/>
    <property type="match status" value="1"/>
</dbReference>
<comment type="similarity">
    <text evidence="1">Belongs to the protein kinase superfamily. STE Ser/Thr protein kinase family. STE20 subfamily.</text>
</comment>
<evidence type="ECO:0000256" key="8">
    <source>
        <dbReference type="ARBA" id="ARBA00023319"/>
    </source>
</evidence>
<name>A0A8T0BRT4_SILME</name>
<dbReference type="EC" id="2.7.11.1" evidence="2"/>
<comment type="caution">
    <text evidence="17">The sequence shown here is derived from an EMBL/GenBank/DDBJ whole genome shotgun (WGS) entry which is preliminary data.</text>
</comment>
<dbReference type="SMART" id="SM00220">
    <property type="entry name" value="S_TKc"/>
    <property type="match status" value="1"/>
</dbReference>
<keyword evidence="3" id="KW-0723">Serine/threonine-protein kinase</keyword>
<evidence type="ECO:0000259" key="14">
    <source>
        <dbReference type="PROSITE" id="PS50011"/>
    </source>
</evidence>
<keyword evidence="13" id="KW-0472">Membrane</keyword>
<dbReference type="SUPFAM" id="SSF56112">
    <property type="entry name" value="Protein kinase-like (PK-like)"/>
    <property type="match status" value="1"/>
</dbReference>
<dbReference type="PROSITE" id="PS50219">
    <property type="entry name" value="CNH"/>
    <property type="match status" value="1"/>
</dbReference>
<evidence type="ECO:0000256" key="9">
    <source>
        <dbReference type="ARBA" id="ARBA00047899"/>
    </source>
</evidence>
<dbReference type="PANTHER" id="PTHR47096">
    <property type="entry name" value="MISSHAPEN LIKE KINASE 1"/>
    <property type="match status" value="1"/>
</dbReference>
<feature type="domain" description="Protein kinase" evidence="14">
    <location>
        <begin position="25"/>
        <end position="289"/>
    </location>
</feature>
<reference evidence="17" key="1">
    <citation type="submission" date="2020-08" db="EMBL/GenBank/DDBJ databases">
        <title>Chromosome-level assembly of Southern catfish (Silurus meridionalis) provides insights into visual adaptation to the nocturnal and benthic lifestyles.</title>
        <authorList>
            <person name="Zhang Y."/>
            <person name="Wang D."/>
            <person name="Peng Z."/>
        </authorList>
    </citation>
    <scope>NUCLEOTIDE SEQUENCE</scope>
    <source>
        <strain evidence="17">SWU-2019-XX</strain>
        <tissue evidence="17">Muscle</tissue>
    </source>
</reference>
<feature type="compositionally biased region" description="Polar residues" evidence="12">
    <location>
        <begin position="566"/>
        <end position="582"/>
    </location>
</feature>
<dbReference type="GO" id="GO:0005829">
    <property type="term" value="C:cytosol"/>
    <property type="evidence" value="ECO:0007669"/>
    <property type="project" value="TreeGrafter"/>
</dbReference>
<feature type="compositionally biased region" description="Basic and acidic residues" evidence="12">
    <location>
        <begin position="671"/>
        <end position="684"/>
    </location>
</feature>
<dbReference type="SMART" id="SM00036">
    <property type="entry name" value="CNH"/>
    <property type="match status" value="1"/>
</dbReference>
<dbReference type="InterPro" id="IPR001180">
    <property type="entry name" value="CNH_dom"/>
</dbReference>
<feature type="binding site" evidence="11">
    <location>
        <position position="54"/>
    </location>
    <ligand>
        <name>ATP</name>
        <dbReference type="ChEBI" id="CHEBI:30616"/>
    </ligand>
</feature>
<feature type="compositionally biased region" description="Acidic residues" evidence="12">
    <location>
        <begin position="317"/>
        <end position="338"/>
    </location>
</feature>
<feature type="domain" description="Ig-like" evidence="16">
    <location>
        <begin position="1383"/>
        <end position="1457"/>
    </location>
</feature>
<dbReference type="Gene3D" id="3.30.200.20">
    <property type="entry name" value="Phosphorylase Kinase, domain 1"/>
    <property type="match status" value="1"/>
</dbReference>
<evidence type="ECO:0000256" key="10">
    <source>
        <dbReference type="ARBA" id="ARBA00048679"/>
    </source>
</evidence>
<dbReference type="InterPro" id="IPR036179">
    <property type="entry name" value="Ig-like_dom_sf"/>
</dbReference>
<feature type="region of interest" description="Disordered" evidence="12">
    <location>
        <begin position="306"/>
        <end position="349"/>
    </location>
</feature>
<dbReference type="Pfam" id="PF00780">
    <property type="entry name" value="CNH"/>
    <property type="match status" value="1"/>
</dbReference>
<feature type="compositionally biased region" description="Low complexity" evidence="12">
    <location>
        <begin position="808"/>
        <end position="828"/>
    </location>
</feature>
<dbReference type="Proteomes" id="UP000606274">
    <property type="component" value="Unassembled WGS sequence"/>
</dbReference>
<keyword evidence="5 11" id="KW-0547">Nucleotide-binding</keyword>
<feature type="compositionally biased region" description="Acidic residues" evidence="12">
    <location>
        <begin position="694"/>
        <end position="710"/>
    </location>
</feature>
<comment type="catalytic activity">
    <reaction evidence="9">
        <text>L-threonyl-[protein] + ATP = O-phospho-L-threonyl-[protein] + ADP + H(+)</text>
        <dbReference type="Rhea" id="RHEA:46608"/>
        <dbReference type="Rhea" id="RHEA-COMP:11060"/>
        <dbReference type="Rhea" id="RHEA-COMP:11605"/>
        <dbReference type="ChEBI" id="CHEBI:15378"/>
        <dbReference type="ChEBI" id="CHEBI:30013"/>
        <dbReference type="ChEBI" id="CHEBI:30616"/>
        <dbReference type="ChEBI" id="CHEBI:61977"/>
        <dbReference type="ChEBI" id="CHEBI:456216"/>
        <dbReference type="EC" id="2.7.11.1"/>
    </reaction>
</comment>
<feature type="region of interest" description="Disordered" evidence="12">
    <location>
        <begin position="412"/>
        <end position="465"/>
    </location>
</feature>
<dbReference type="FunFam" id="1.10.510.10:FF:000003">
    <property type="entry name" value="TRAF2 and NCK-interacting protein kinase isoform 4"/>
    <property type="match status" value="1"/>
</dbReference>
<feature type="region of interest" description="Disordered" evidence="12">
    <location>
        <begin position="671"/>
        <end position="852"/>
    </location>
</feature>
<feature type="compositionally biased region" description="Low complexity" evidence="12">
    <location>
        <begin position="601"/>
        <end position="620"/>
    </location>
</feature>
<dbReference type="PROSITE" id="PS50835">
    <property type="entry name" value="IG_LIKE"/>
    <property type="match status" value="2"/>
</dbReference>
<evidence type="ECO:0000256" key="1">
    <source>
        <dbReference type="ARBA" id="ARBA00008874"/>
    </source>
</evidence>
<dbReference type="GO" id="GO:0004674">
    <property type="term" value="F:protein serine/threonine kinase activity"/>
    <property type="evidence" value="ECO:0007669"/>
    <property type="project" value="UniProtKB-KW"/>
</dbReference>
<sequence>MANDSPAKSLVDIDLASLRDPAGIFELVEVVGNGTYGQVYKGRHVKTGQLAAIKVMDVTEDEEEEIKLEINMLKKYSHHRNIATYYGAFIKKSPPGHDDQLWLVMEFCGAGSITDLVKNTKGNWLKEDWIAYISREILRGLAHLHAHHVIHRDIKGQNVLLTENAEVKLVDFGVSAQLDRTVGRRNTFIGTPYWMAPEVIACDENPDATYDYRSDLWSCGITAIEMAEGAPPLCDMHPMRALFLIPRNPPPRLKSKKWSKKFFNFIESCLVKNYTQRPTTEQLLKHPFIRDQPNERQVRIQLKDHIDRTRKKRGEKDETEYEYSGSEEEEEEAPEQEGEPSSIVNVPGESTLRRDFIRLQQENKERSEALRRQQLLQEQQLREQEEYKRQLLAERQKRIEQQKEQRRRLEEQQRREREMRRQQEREQRRREQEEKRRLEEIERRRKEEEERRRAEEEKRRADREQEYIRRQLEEEQRHLEILQQQLLHEQAMLLVDERHRRNAQGSPQAAGVPKQPPAVPPRAETFSNGSASESAQTAMLRPMEPQVPVRTTSRSPVISRRDSPHQGGTPQSNVAAQKNVGSNADPRLLWERVERIVPRPSSSSSSSGSSSTSSNSNTGSGERFRPRTSSKPEGSQQWPEHMLKKAEEKKDVARPGRPVAEVDLTALAKELRAVEDVRPPHKVTDYSSSSDDSGTTDDEDDEEVDQEGGEESTSGPEDSRGGSSRLSNGETESVKTMVVHDDGNDASSTPCKDSTLVMRQSAGDVKKCPVPTAVSSFSDRNDRNGFTGRIHLLPDLLQQSQPSPPSSCPSTPSSTSSCHSSPALSPLATPDRLPCPMESQSTTMQKHKSSSSFTPFIDPRLLQISPSTGSALNNVGYGNDARLQEALRQDASRKGSVVNVNPVNTRPQSDTPEIRKYKKRFNSEILCAALWGVNLLVGTESGLMLLDRSGQGKVYPLINRRRFQQMDVLEGLNVLVTISGKKNKLRVYYLSWLRNKILHNDPEVEKKQGWTTVGDLEGCVHYKVVKYERIKFLVLALKNSVEVYAWAPKPYHKFMAFKSFGDLVHKPLLVDLTVEEGQRLKVIYGSFSGFHAVDVDSGAVYDIYLPTHIQTSIQSHAIIILPNTDGIELLVCYEDEGVYVNTYGRITKDVVLQWGEMPTSVAYIRSNQIMGWGEKAIEIRSVETGHLDGVFMHKRAQRLKFLCERNDKVFFASVRSGGSSQVYFMTLGRTSLLSWMQSSASWSNTYMLTFQIQCTVGISVWMILSCGLAPACAIPVQADCEVIGEEIEDFHAQGEAMKITFPTLEANIWYRNLPVDNTTMFQLVHNKHYYLRSQGHRVIQKGRDLWLLPSMPSDSGTYTYVFRSDTFCLTGSFTVTIYEKGKEDMEMMSHPVSTKPDKDLTIECPHINHFNRLESPHWFKGFHMGLPLTNGTRYEILSGDSLTIRNVSAEDEGLYTCWLTVMFNNVLYNVSRTWKLQVLSPVTSVPESHTIPTTESPEVTWTSPYITITSPVNGSVVKSHLGSSLVIKCSAFVENQSDDITEVTWVVDGRKVDSSYLSGRTYQETKRMSAGHLEALLIFLEVHEEDTRAELKCVAQNLSGKQEVVVQIKLEDTMLAWFIVAPVASCFFMLVICVFLHLLCRKQRKHNDYILARHNSTL</sequence>
<dbReference type="PROSITE" id="PS00107">
    <property type="entry name" value="PROTEIN_KINASE_ATP"/>
    <property type="match status" value="1"/>
</dbReference>
<evidence type="ECO:0000256" key="11">
    <source>
        <dbReference type="PROSITE-ProRule" id="PRU10141"/>
    </source>
</evidence>
<dbReference type="Gene3D" id="1.10.510.10">
    <property type="entry name" value="Transferase(Phosphotransferase) domain 1"/>
    <property type="match status" value="1"/>
</dbReference>
<dbReference type="InterPro" id="IPR017441">
    <property type="entry name" value="Protein_kinase_ATP_BS"/>
</dbReference>
<dbReference type="InterPro" id="IPR011009">
    <property type="entry name" value="Kinase-like_dom_sf"/>
</dbReference>
<evidence type="ECO:0000313" key="18">
    <source>
        <dbReference type="Proteomes" id="UP000606274"/>
    </source>
</evidence>
<feature type="compositionally biased region" description="Polar residues" evidence="12">
    <location>
        <begin position="525"/>
        <end position="537"/>
    </location>
</feature>
<protein>
    <recommendedName>
        <fullName evidence="2">non-specific serine/threonine protein kinase</fullName>
        <ecNumber evidence="2">2.7.11.1</ecNumber>
    </recommendedName>
</protein>
<keyword evidence="4" id="KW-0808">Transferase</keyword>
<feature type="region of interest" description="Disordered" evidence="12">
    <location>
        <begin position="496"/>
        <end position="658"/>
    </location>
</feature>
<keyword evidence="13" id="KW-0812">Transmembrane</keyword>
<evidence type="ECO:0000256" key="7">
    <source>
        <dbReference type="ARBA" id="ARBA00022840"/>
    </source>
</evidence>
<dbReference type="InterPro" id="IPR003599">
    <property type="entry name" value="Ig_sub"/>
</dbReference>
<dbReference type="PANTHER" id="PTHR47096:SF1">
    <property type="entry name" value="MISSHAPEN LIKE KINASE 1"/>
    <property type="match status" value="1"/>
</dbReference>
<feature type="domain" description="Ig-like" evidence="16">
    <location>
        <begin position="1504"/>
        <end position="1611"/>
    </location>
</feature>
<dbReference type="InterPro" id="IPR013783">
    <property type="entry name" value="Ig-like_fold"/>
</dbReference>
<keyword evidence="7 11" id="KW-0067">ATP-binding</keyword>
<dbReference type="EMBL" id="JABFDY010000003">
    <property type="protein sequence ID" value="KAF7709819.1"/>
    <property type="molecule type" value="Genomic_DNA"/>
</dbReference>
<keyword evidence="6" id="KW-0418">Kinase</keyword>
<dbReference type="InterPro" id="IPR051700">
    <property type="entry name" value="STE20_Ser-Thr_kinase"/>
</dbReference>
<keyword evidence="13" id="KW-1133">Transmembrane helix</keyword>
<evidence type="ECO:0000259" key="16">
    <source>
        <dbReference type="PROSITE" id="PS50835"/>
    </source>
</evidence>
<keyword evidence="8" id="KW-0393">Immunoglobulin domain</keyword>
<feature type="transmembrane region" description="Helical" evidence="13">
    <location>
        <begin position="1614"/>
        <end position="1639"/>
    </location>
</feature>
<evidence type="ECO:0000256" key="4">
    <source>
        <dbReference type="ARBA" id="ARBA00022679"/>
    </source>
</evidence>
<feature type="compositionally biased region" description="Polar residues" evidence="12">
    <location>
        <begin position="838"/>
        <end position="852"/>
    </location>
</feature>
<evidence type="ECO:0000256" key="3">
    <source>
        <dbReference type="ARBA" id="ARBA00022527"/>
    </source>
</evidence>
<accession>A0A8T0BRT4</accession>
<dbReference type="CDD" id="cd06636">
    <property type="entry name" value="STKc_MAP4K4_6_N"/>
    <property type="match status" value="1"/>
</dbReference>
<evidence type="ECO:0000256" key="2">
    <source>
        <dbReference type="ARBA" id="ARBA00012513"/>
    </source>
</evidence>
<dbReference type="SMART" id="SM00409">
    <property type="entry name" value="IG"/>
    <property type="match status" value="2"/>
</dbReference>
<dbReference type="InterPro" id="IPR008271">
    <property type="entry name" value="Ser/Thr_kinase_AS"/>
</dbReference>
<feature type="compositionally biased region" description="Low complexity" evidence="12">
    <location>
        <begin position="791"/>
        <end position="801"/>
    </location>
</feature>
<evidence type="ECO:0000256" key="6">
    <source>
        <dbReference type="ARBA" id="ARBA00022777"/>
    </source>
</evidence>
<evidence type="ECO:0000256" key="5">
    <source>
        <dbReference type="ARBA" id="ARBA00022741"/>
    </source>
</evidence>
<dbReference type="Gene3D" id="2.60.40.10">
    <property type="entry name" value="Immunoglobulins"/>
    <property type="match status" value="3"/>
</dbReference>
<proteinExistence type="inferred from homology"/>
<keyword evidence="18" id="KW-1185">Reference proteome</keyword>
<feature type="compositionally biased region" description="Polar residues" evidence="12">
    <location>
        <begin position="627"/>
        <end position="638"/>
    </location>
</feature>
<dbReference type="Pfam" id="PF00069">
    <property type="entry name" value="Pkinase"/>
    <property type="match status" value="1"/>
</dbReference>
<feature type="compositionally biased region" description="Basic and acidic residues" evidence="12">
    <location>
        <begin position="588"/>
        <end position="597"/>
    </location>
</feature>